<dbReference type="EMBL" id="CP111015">
    <property type="protein sequence ID" value="WAR03717.1"/>
    <property type="molecule type" value="Genomic_DNA"/>
</dbReference>
<dbReference type="SUPFAM" id="SSF56112">
    <property type="entry name" value="Protein kinase-like (PK-like)"/>
    <property type="match status" value="1"/>
</dbReference>
<keyword evidence="2" id="KW-1208">Phospholipid metabolism</keyword>
<dbReference type="Proteomes" id="UP001164746">
    <property type="component" value="Chromosome 4"/>
</dbReference>
<evidence type="ECO:0000256" key="2">
    <source>
        <dbReference type="ARBA" id="ARBA00023264"/>
    </source>
</evidence>
<dbReference type="PANTHER" id="PTHR22603">
    <property type="entry name" value="CHOLINE/ETHANOALAMINE KINASE"/>
    <property type="match status" value="1"/>
</dbReference>
<evidence type="ECO:0000313" key="4">
    <source>
        <dbReference type="EMBL" id="WAR03717.1"/>
    </source>
</evidence>
<gene>
    <name evidence="4" type="ORF">MAR_010275</name>
</gene>
<dbReference type="InterPro" id="IPR011009">
    <property type="entry name" value="Kinase-like_dom_sf"/>
</dbReference>
<sequence length="83" mass="9506">MSHPDERVCHKESGVEVTESMLDGMYLEANTYALASHFLWGLWAILQNEMSSIQFGFMEYGVSRFEGYFTMKERLSTIGADIN</sequence>
<keyword evidence="1" id="KW-0444">Lipid biosynthesis</keyword>
<evidence type="ECO:0000313" key="5">
    <source>
        <dbReference type="Proteomes" id="UP001164746"/>
    </source>
</evidence>
<evidence type="ECO:0000256" key="1">
    <source>
        <dbReference type="ARBA" id="ARBA00023209"/>
    </source>
</evidence>
<reference evidence="4" key="1">
    <citation type="submission" date="2022-11" db="EMBL/GenBank/DDBJ databases">
        <title>Centuries of genome instability and evolution in soft-shell clam transmissible cancer (bioRxiv).</title>
        <authorList>
            <person name="Hart S.F.M."/>
            <person name="Yonemitsu M.A."/>
            <person name="Giersch R.M."/>
            <person name="Beal B.F."/>
            <person name="Arriagada G."/>
            <person name="Davis B.W."/>
            <person name="Ostrander E.A."/>
            <person name="Goff S.P."/>
            <person name="Metzger M.J."/>
        </authorList>
    </citation>
    <scope>NUCLEOTIDE SEQUENCE</scope>
    <source>
        <strain evidence="4">MELC-2E11</strain>
        <tissue evidence="4">Siphon/mantle</tissue>
    </source>
</reference>
<keyword evidence="1" id="KW-0443">Lipid metabolism</keyword>
<evidence type="ECO:0000256" key="3">
    <source>
        <dbReference type="ARBA" id="ARBA00038211"/>
    </source>
</evidence>
<dbReference type="Gene3D" id="3.90.1200.10">
    <property type="match status" value="1"/>
</dbReference>
<protein>
    <submittedName>
        <fullName evidence="4">CHKA-like protein</fullName>
    </submittedName>
</protein>
<proteinExistence type="inferred from homology"/>
<dbReference type="PANTHER" id="PTHR22603:SF35">
    <property type="entry name" value="CHOLINE_ETHANOLAMINE KINASE"/>
    <property type="match status" value="1"/>
</dbReference>
<accession>A0ABY7E4I9</accession>
<keyword evidence="1" id="KW-0594">Phospholipid biosynthesis</keyword>
<organism evidence="4 5">
    <name type="scientific">Mya arenaria</name>
    <name type="common">Soft-shell clam</name>
    <dbReference type="NCBI Taxonomy" id="6604"/>
    <lineage>
        <taxon>Eukaryota</taxon>
        <taxon>Metazoa</taxon>
        <taxon>Spiralia</taxon>
        <taxon>Lophotrochozoa</taxon>
        <taxon>Mollusca</taxon>
        <taxon>Bivalvia</taxon>
        <taxon>Autobranchia</taxon>
        <taxon>Heteroconchia</taxon>
        <taxon>Euheterodonta</taxon>
        <taxon>Imparidentia</taxon>
        <taxon>Neoheterodontei</taxon>
        <taxon>Myida</taxon>
        <taxon>Myoidea</taxon>
        <taxon>Myidae</taxon>
        <taxon>Mya</taxon>
    </lineage>
</organism>
<comment type="similarity">
    <text evidence="3">Belongs to the choline/ethanolamine kinase family.</text>
</comment>
<dbReference type="Pfam" id="PF01633">
    <property type="entry name" value="Choline_kinase"/>
    <property type="match status" value="1"/>
</dbReference>
<keyword evidence="5" id="KW-1185">Reference proteome</keyword>
<name>A0ABY7E4I9_MYAAR</name>